<evidence type="ECO:0000259" key="3">
    <source>
        <dbReference type="PROSITE" id="PS00624"/>
    </source>
</evidence>
<evidence type="ECO:0000256" key="1">
    <source>
        <dbReference type="ARBA" id="ARBA00010790"/>
    </source>
</evidence>
<organism evidence="4 5">
    <name type="scientific">Manduca sexta</name>
    <name type="common">Tobacco hawkmoth</name>
    <name type="synonym">Tobacco hornworm</name>
    <dbReference type="NCBI Taxonomy" id="7130"/>
    <lineage>
        <taxon>Eukaryota</taxon>
        <taxon>Metazoa</taxon>
        <taxon>Ecdysozoa</taxon>
        <taxon>Arthropoda</taxon>
        <taxon>Hexapoda</taxon>
        <taxon>Insecta</taxon>
        <taxon>Pterygota</taxon>
        <taxon>Neoptera</taxon>
        <taxon>Endopterygota</taxon>
        <taxon>Lepidoptera</taxon>
        <taxon>Glossata</taxon>
        <taxon>Ditrysia</taxon>
        <taxon>Bombycoidea</taxon>
        <taxon>Sphingidae</taxon>
        <taxon>Sphinginae</taxon>
        <taxon>Sphingini</taxon>
        <taxon>Manduca</taxon>
    </lineage>
</organism>
<keyword evidence="2" id="KW-0274">FAD</keyword>
<feature type="binding site" evidence="2">
    <location>
        <position position="279"/>
    </location>
    <ligand>
        <name>FAD</name>
        <dbReference type="ChEBI" id="CHEBI:57692"/>
    </ligand>
</feature>
<comment type="caution">
    <text evidence="4">The sequence shown here is derived from an EMBL/GenBank/DDBJ whole genome shotgun (WGS) entry which is preliminary data.</text>
</comment>
<dbReference type="PANTHER" id="PTHR11552:SF154">
    <property type="entry name" value="FI04917P"/>
    <property type="match status" value="1"/>
</dbReference>
<dbReference type="AlphaFoldDB" id="A0A921ZAB6"/>
<name>A0A921ZAB6_MANSE</name>
<dbReference type="SUPFAM" id="SSF51905">
    <property type="entry name" value="FAD/NAD(P)-binding domain"/>
    <property type="match status" value="1"/>
</dbReference>
<reference evidence="4" key="1">
    <citation type="journal article" date="2016" name="Insect Biochem. Mol. Biol.">
        <title>Multifaceted biological insights from a draft genome sequence of the tobacco hornworm moth, Manduca sexta.</title>
        <authorList>
            <person name="Kanost M.R."/>
            <person name="Arrese E.L."/>
            <person name="Cao X."/>
            <person name="Chen Y.R."/>
            <person name="Chellapilla S."/>
            <person name="Goldsmith M.R."/>
            <person name="Grosse-Wilde E."/>
            <person name="Heckel D.G."/>
            <person name="Herndon N."/>
            <person name="Jiang H."/>
            <person name="Papanicolaou A."/>
            <person name="Qu J."/>
            <person name="Soulages J.L."/>
            <person name="Vogel H."/>
            <person name="Walters J."/>
            <person name="Waterhouse R.M."/>
            <person name="Ahn S.J."/>
            <person name="Almeida F.C."/>
            <person name="An C."/>
            <person name="Aqrawi P."/>
            <person name="Bretschneider A."/>
            <person name="Bryant W.B."/>
            <person name="Bucks S."/>
            <person name="Chao H."/>
            <person name="Chevignon G."/>
            <person name="Christen J.M."/>
            <person name="Clarke D.F."/>
            <person name="Dittmer N.T."/>
            <person name="Ferguson L.C.F."/>
            <person name="Garavelou S."/>
            <person name="Gordon K.H.J."/>
            <person name="Gunaratna R.T."/>
            <person name="Han Y."/>
            <person name="Hauser F."/>
            <person name="He Y."/>
            <person name="Heidel-Fischer H."/>
            <person name="Hirsh A."/>
            <person name="Hu Y."/>
            <person name="Jiang H."/>
            <person name="Kalra D."/>
            <person name="Klinner C."/>
            <person name="Konig C."/>
            <person name="Kovar C."/>
            <person name="Kroll A.R."/>
            <person name="Kuwar S.S."/>
            <person name="Lee S.L."/>
            <person name="Lehman R."/>
            <person name="Li K."/>
            <person name="Li Z."/>
            <person name="Liang H."/>
            <person name="Lovelace S."/>
            <person name="Lu Z."/>
            <person name="Mansfield J.H."/>
            <person name="McCulloch K.J."/>
            <person name="Mathew T."/>
            <person name="Morton B."/>
            <person name="Muzny D.M."/>
            <person name="Neunemann D."/>
            <person name="Ongeri F."/>
            <person name="Pauchet Y."/>
            <person name="Pu L.L."/>
            <person name="Pyrousis I."/>
            <person name="Rao X.J."/>
            <person name="Redding A."/>
            <person name="Roesel C."/>
            <person name="Sanchez-Gracia A."/>
            <person name="Schaack S."/>
            <person name="Shukla A."/>
            <person name="Tetreau G."/>
            <person name="Wang Y."/>
            <person name="Xiong G.H."/>
            <person name="Traut W."/>
            <person name="Walsh T.K."/>
            <person name="Worley K.C."/>
            <person name="Wu D."/>
            <person name="Wu W."/>
            <person name="Wu Y.Q."/>
            <person name="Zhang X."/>
            <person name="Zou Z."/>
            <person name="Zucker H."/>
            <person name="Briscoe A.D."/>
            <person name="Burmester T."/>
            <person name="Clem R.J."/>
            <person name="Feyereisen R."/>
            <person name="Grimmelikhuijzen C.J.P."/>
            <person name="Hamodrakas S.J."/>
            <person name="Hansson B.S."/>
            <person name="Huguet E."/>
            <person name="Jermiin L.S."/>
            <person name="Lan Q."/>
            <person name="Lehman H.K."/>
            <person name="Lorenzen M."/>
            <person name="Merzendorfer H."/>
            <person name="Michalopoulos I."/>
            <person name="Morton D.B."/>
            <person name="Muthukrishnan S."/>
            <person name="Oakeshott J.G."/>
            <person name="Palmer W."/>
            <person name="Park Y."/>
            <person name="Passarelli A.L."/>
            <person name="Rozas J."/>
            <person name="Schwartz L.M."/>
            <person name="Smith W."/>
            <person name="Southgate A."/>
            <person name="Vilcinskas A."/>
            <person name="Vogt R."/>
            <person name="Wang P."/>
            <person name="Werren J."/>
            <person name="Yu X.Q."/>
            <person name="Zhou J.J."/>
            <person name="Brown S.J."/>
            <person name="Scherer S.E."/>
            <person name="Richards S."/>
            <person name="Blissard G.W."/>
        </authorList>
    </citation>
    <scope>NUCLEOTIDE SEQUENCE</scope>
</reference>
<protein>
    <recommendedName>
        <fullName evidence="3">Glucose-methanol-choline oxidoreductase N-terminal domain-containing protein</fullName>
    </recommendedName>
</protein>
<dbReference type="GO" id="GO:0016614">
    <property type="term" value="F:oxidoreductase activity, acting on CH-OH group of donors"/>
    <property type="evidence" value="ECO:0007669"/>
    <property type="project" value="InterPro"/>
</dbReference>
<dbReference type="InterPro" id="IPR012132">
    <property type="entry name" value="GMC_OxRdtase"/>
</dbReference>
<dbReference type="InterPro" id="IPR036188">
    <property type="entry name" value="FAD/NAD-bd_sf"/>
</dbReference>
<dbReference type="Gene3D" id="3.50.50.60">
    <property type="entry name" value="FAD/NAD(P)-binding domain"/>
    <property type="match status" value="1"/>
</dbReference>
<dbReference type="PROSITE" id="PS00624">
    <property type="entry name" value="GMC_OXRED_2"/>
    <property type="match status" value="1"/>
</dbReference>
<dbReference type="InterPro" id="IPR000172">
    <property type="entry name" value="GMC_OxRdtase_N"/>
</dbReference>
<evidence type="ECO:0000256" key="2">
    <source>
        <dbReference type="PIRSR" id="PIRSR000137-2"/>
    </source>
</evidence>
<evidence type="ECO:0000313" key="4">
    <source>
        <dbReference type="EMBL" id="KAG6454216.1"/>
    </source>
</evidence>
<dbReference type="PIRSF" id="PIRSF000137">
    <property type="entry name" value="Alcohol_oxidase"/>
    <property type="match status" value="1"/>
</dbReference>
<dbReference type="OrthoDB" id="269227at2759"/>
<dbReference type="Pfam" id="PF05199">
    <property type="entry name" value="GMC_oxred_C"/>
    <property type="match status" value="1"/>
</dbReference>
<comment type="similarity">
    <text evidence="1">Belongs to the GMC oxidoreductase family.</text>
</comment>
<dbReference type="GO" id="GO:0050660">
    <property type="term" value="F:flavin adenine dinucleotide binding"/>
    <property type="evidence" value="ECO:0007669"/>
    <property type="project" value="InterPro"/>
</dbReference>
<keyword evidence="2" id="KW-0285">Flavoprotein</keyword>
<keyword evidence="5" id="KW-1185">Reference proteome</keyword>
<accession>A0A921ZAB6</accession>
<dbReference type="InterPro" id="IPR007867">
    <property type="entry name" value="GMC_OxRtase_C"/>
</dbReference>
<evidence type="ECO:0000313" key="5">
    <source>
        <dbReference type="Proteomes" id="UP000791440"/>
    </source>
</evidence>
<comment type="cofactor">
    <cofactor evidence="2">
        <name>FAD</name>
        <dbReference type="ChEBI" id="CHEBI:57692"/>
    </cofactor>
</comment>
<sequence>MLWQPLDLNATCPAHTHLTACSSVGFLYLQLLVQLFGDSVDRRIQESHGRETQDTRHEEYDFIVVGAGSAGCVVANRLSAYSNWKVLLLEAGPEQPDVTLVPALSTALLGSNIDWAYKTEPNGKSCLARPGQRCDWPRGKMMGGSSSINSLAYIRGNKLDYDVWAAMGNEGWSYRDVLPYFKKSEKNLNMESLNRKYHGVDGEQSVSRYPYVDAPSIMMTDAFNERGLPLTDYNGENQLGTMQSQAVAQDGERVSTNNAFIQPIRYRRKNLTVKVNSEVLKILIDEHKRAYGVVYKQHGRLYTAVASKEVIVSAGSLNSPKLLMLSGVGPKEHLHELNIDVISDLAVGENLHDHVTFNGIIIALPNETATAVDNHQLFREVKHYYEMDVKHGPLSSNGPVNSIGFYKTEPDLPAPDVQYQVDSVTWREYFREPVPYEGVTILPTSFYDGLLPRTMNLVPKSRGKLLLNATNPYGDPLLFANYFDDPTDLIPIVKGVRFLLTLENTKAFRSRGAYFVKKPLEACRHYEWGTVEYIVCLARAYTTTTYHPVGTCKMGPQWDRKAVVDPRLRVYGVAGLRVIDSSIMPVVPRGNTNAPSIMIGERGVDLVIEDWLKPYHD</sequence>
<dbReference type="Pfam" id="PF00732">
    <property type="entry name" value="GMC_oxred_N"/>
    <property type="match status" value="1"/>
</dbReference>
<feature type="domain" description="Glucose-methanol-choline oxidoreductase N-terminal" evidence="3">
    <location>
        <begin position="315"/>
        <end position="329"/>
    </location>
</feature>
<reference evidence="4" key="2">
    <citation type="submission" date="2020-12" db="EMBL/GenBank/DDBJ databases">
        <authorList>
            <person name="Kanost M."/>
        </authorList>
    </citation>
    <scope>NUCLEOTIDE SEQUENCE</scope>
</reference>
<dbReference type="PANTHER" id="PTHR11552">
    <property type="entry name" value="GLUCOSE-METHANOL-CHOLINE GMC OXIDOREDUCTASE"/>
    <property type="match status" value="1"/>
</dbReference>
<dbReference type="Proteomes" id="UP000791440">
    <property type="component" value="Unassembled WGS sequence"/>
</dbReference>
<gene>
    <name evidence="4" type="ORF">O3G_MSEX008570</name>
</gene>
<dbReference type="Gene3D" id="3.30.560.10">
    <property type="entry name" value="Glucose Oxidase, domain 3"/>
    <property type="match status" value="1"/>
</dbReference>
<dbReference type="EMBL" id="JH668460">
    <property type="protein sequence ID" value="KAG6454216.1"/>
    <property type="molecule type" value="Genomic_DNA"/>
</dbReference>
<dbReference type="SUPFAM" id="SSF54373">
    <property type="entry name" value="FAD-linked reductases, C-terminal domain"/>
    <property type="match status" value="1"/>
</dbReference>
<proteinExistence type="inferred from homology"/>